<dbReference type="CDD" id="cd16454">
    <property type="entry name" value="RING-H2_PA-TM-RING"/>
    <property type="match status" value="1"/>
</dbReference>
<evidence type="ECO:0000256" key="4">
    <source>
        <dbReference type="ARBA" id="ARBA00022692"/>
    </source>
</evidence>
<keyword evidence="5" id="KW-0479">Metal-binding</keyword>
<comment type="caution">
    <text evidence="12">The sequence shown here is derived from an EMBL/GenBank/DDBJ whole genome shotgun (WGS) entry which is preliminary data.</text>
</comment>
<protein>
    <recommendedName>
        <fullName evidence="11">RING-type domain-containing protein</fullName>
    </recommendedName>
</protein>
<evidence type="ECO:0000256" key="5">
    <source>
        <dbReference type="ARBA" id="ARBA00022723"/>
    </source>
</evidence>
<dbReference type="GO" id="GO:0016740">
    <property type="term" value="F:transferase activity"/>
    <property type="evidence" value="ECO:0007669"/>
    <property type="project" value="UniProtKB-KW"/>
</dbReference>
<dbReference type="InterPro" id="IPR013083">
    <property type="entry name" value="Znf_RING/FYVE/PHD"/>
</dbReference>
<dbReference type="Pfam" id="PF13639">
    <property type="entry name" value="zf-RING_2"/>
    <property type="match status" value="1"/>
</dbReference>
<gene>
    <name evidence="13" type="ORF">OKA104_LOCUS21990</name>
    <name evidence="12" type="ORF">VCS650_LOCUS22661</name>
</gene>
<dbReference type="OrthoDB" id="8062037at2759"/>
<dbReference type="GO" id="GO:0008270">
    <property type="term" value="F:zinc ion binding"/>
    <property type="evidence" value="ECO:0007669"/>
    <property type="project" value="UniProtKB-KW"/>
</dbReference>
<dbReference type="AlphaFoldDB" id="A0A814SJK9"/>
<evidence type="ECO:0000313" key="13">
    <source>
        <dbReference type="EMBL" id="CAF3860129.1"/>
    </source>
</evidence>
<evidence type="ECO:0000256" key="10">
    <source>
        <dbReference type="PROSITE-ProRule" id="PRU00175"/>
    </source>
</evidence>
<comment type="subcellular location">
    <subcellularLocation>
        <location evidence="1">Membrane</location>
        <topology evidence="1">Single-pass membrane protein</topology>
    </subcellularLocation>
</comment>
<dbReference type="GO" id="GO:0016020">
    <property type="term" value="C:membrane"/>
    <property type="evidence" value="ECO:0007669"/>
    <property type="project" value="UniProtKB-SubCell"/>
</dbReference>
<dbReference type="InterPro" id="IPR001841">
    <property type="entry name" value="Znf_RING"/>
</dbReference>
<dbReference type="SMART" id="SM00184">
    <property type="entry name" value="RING"/>
    <property type="match status" value="1"/>
</dbReference>
<evidence type="ECO:0000256" key="8">
    <source>
        <dbReference type="ARBA" id="ARBA00022989"/>
    </source>
</evidence>
<dbReference type="PROSITE" id="PS50089">
    <property type="entry name" value="ZF_RING_2"/>
    <property type="match status" value="1"/>
</dbReference>
<evidence type="ECO:0000256" key="3">
    <source>
        <dbReference type="ARBA" id="ARBA00022679"/>
    </source>
</evidence>
<dbReference type="Proteomes" id="UP000663881">
    <property type="component" value="Unassembled WGS sequence"/>
</dbReference>
<feature type="domain" description="RING-type" evidence="11">
    <location>
        <begin position="218"/>
        <end position="260"/>
    </location>
</feature>
<evidence type="ECO:0000259" key="11">
    <source>
        <dbReference type="PROSITE" id="PS50089"/>
    </source>
</evidence>
<keyword evidence="7" id="KW-0862">Zinc</keyword>
<reference evidence="12" key="1">
    <citation type="submission" date="2021-02" db="EMBL/GenBank/DDBJ databases">
        <authorList>
            <person name="Nowell W R."/>
        </authorList>
    </citation>
    <scope>NUCLEOTIDE SEQUENCE</scope>
</reference>
<keyword evidence="3" id="KW-0808">Transferase</keyword>
<sequence length="337" mass="38901">MSTSDEHSFTCHNCGTINTNQTICIQCQSELPIQTSDNIQSQLFDENNDQQIPLIHQFQNLFNNDFDIQSFNNILLPMLISQIQFDLPQHPQHRHRRGRPPRRIKRITHSSHVHRYLPSLDISPFQTINTPTSLIQLLNINELVPGQVLNTQVQSNMALVQIPLQLFSLESNRENFNSEMLTQLLNEDQDILPVTINDINQLPILTMTSSNLVINPSCAICLENFELLSEVKQLPICHHVFHINCLTEWLLRHGNCPMCRTIISSTQQIPITIFNDQWMQQLFLRTFQQQQQSNTIVPYHPVKTTNPLQISLDTIEPNHSLSYTPQLPRFDSSSNIE</sequence>
<dbReference type="GO" id="GO:0016567">
    <property type="term" value="P:protein ubiquitination"/>
    <property type="evidence" value="ECO:0007669"/>
    <property type="project" value="InterPro"/>
</dbReference>
<accession>A0A814SJK9</accession>
<evidence type="ECO:0000313" key="12">
    <source>
        <dbReference type="EMBL" id="CAF1148262.1"/>
    </source>
</evidence>
<proteinExistence type="predicted"/>
<evidence type="ECO:0000256" key="9">
    <source>
        <dbReference type="ARBA" id="ARBA00023136"/>
    </source>
</evidence>
<organism evidence="12 14">
    <name type="scientific">Adineta steineri</name>
    <dbReference type="NCBI Taxonomy" id="433720"/>
    <lineage>
        <taxon>Eukaryota</taxon>
        <taxon>Metazoa</taxon>
        <taxon>Spiralia</taxon>
        <taxon>Gnathifera</taxon>
        <taxon>Rotifera</taxon>
        <taxon>Eurotatoria</taxon>
        <taxon>Bdelloidea</taxon>
        <taxon>Adinetida</taxon>
        <taxon>Adinetidae</taxon>
        <taxon>Adineta</taxon>
    </lineage>
</organism>
<dbReference type="Gene3D" id="3.30.40.10">
    <property type="entry name" value="Zinc/RING finger domain, C3HC4 (zinc finger)"/>
    <property type="match status" value="1"/>
</dbReference>
<evidence type="ECO:0000256" key="1">
    <source>
        <dbReference type="ARBA" id="ARBA00004167"/>
    </source>
</evidence>
<dbReference type="PANTHER" id="PTHR46913:SF1">
    <property type="entry name" value="RING-H2 FINGER PROTEIN ATL16"/>
    <property type="match status" value="1"/>
</dbReference>
<keyword evidence="9" id="KW-0472">Membrane</keyword>
<dbReference type="EMBL" id="CAJOAY010001572">
    <property type="protein sequence ID" value="CAF3860129.1"/>
    <property type="molecule type" value="Genomic_DNA"/>
</dbReference>
<keyword evidence="6 10" id="KW-0863">Zinc-finger</keyword>
<evidence type="ECO:0000256" key="7">
    <source>
        <dbReference type="ARBA" id="ARBA00022833"/>
    </source>
</evidence>
<evidence type="ECO:0000256" key="6">
    <source>
        <dbReference type="ARBA" id="ARBA00022771"/>
    </source>
</evidence>
<evidence type="ECO:0000313" key="14">
    <source>
        <dbReference type="Proteomes" id="UP000663891"/>
    </source>
</evidence>
<dbReference type="EMBL" id="CAJNON010000258">
    <property type="protein sequence ID" value="CAF1148262.1"/>
    <property type="molecule type" value="Genomic_DNA"/>
</dbReference>
<keyword evidence="8" id="KW-1133">Transmembrane helix</keyword>
<dbReference type="PANTHER" id="PTHR46913">
    <property type="entry name" value="RING-H2 FINGER PROTEIN ATL16"/>
    <property type="match status" value="1"/>
</dbReference>
<keyword evidence="4" id="KW-0812">Transmembrane</keyword>
<dbReference type="InterPro" id="IPR044600">
    <property type="entry name" value="ATL1/ATL16-like"/>
</dbReference>
<dbReference type="SUPFAM" id="SSF57850">
    <property type="entry name" value="RING/U-box"/>
    <property type="match status" value="1"/>
</dbReference>
<evidence type="ECO:0000256" key="2">
    <source>
        <dbReference type="ARBA" id="ARBA00004906"/>
    </source>
</evidence>
<name>A0A814SJK9_9BILA</name>
<comment type="pathway">
    <text evidence="2">Protein modification; protein ubiquitination.</text>
</comment>
<dbReference type="Proteomes" id="UP000663891">
    <property type="component" value="Unassembled WGS sequence"/>
</dbReference>